<dbReference type="Gene3D" id="3.90.320.10">
    <property type="match status" value="1"/>
</dbReference>
<name>A0A2N3QHK4_9BIFI</name>
<sequence length="286" mass="32622">MTGQDMQLTLTPRDPQITDMPDSEYFAADSIDQTMLKKFMVSPRDYAYHRLNLTADDLSAFAVGKAAHSLTLGSGPTPTLKPNLRTKAGKAEYEAMQADGEDRVWLTAADHQLVTAMCANRPDYFDLHPGTPEQAMFATLDGVPCKGKADWLPDQPDDDGVYRIIDYKTVRGNPADFERDAYSHGYDIQAAFYMRLYAEITGHDHIGFTFVVQSKQPPYDWQVWRFDNDQPEILTADRLITRALERLAWWQGKPVKQMLDWGLDHTPQQITYTPWQLEQRINQIGD</sequence>
<organism evidence="2 3">
    <name type="scientific">Bifidobacterium pseudolongum subsp. globosum</name>
    <dbReference type="NCBI Taxonomy" id="1690"/>
    <lineage>
        <taxon>Bacteria</taxon>
        <taxon>Bacillati</taxon>
        <taxon>Actinomycetota</taxon>
        <taxon>Actinomycetes</taxon>
        <taxon>Bifidobacteriales</taxon>
        <taxon>Bifidobacteriaceae</taxon>
        <taxon>Bifidobacterium</taxon>
    </lineage>
</organism>
<evidence type="ECO:0000313" key="2">
    <source>
        <dbReference type="EMBL" id="PKU90736.1"/>
    </source>
</evidence>
<dbReference type="Pfam" id="PF12684">
    <property type="entry name" value="DUF3799"/>
    <property type="match status" value="1"/>
</dbReference>
<feature type="domain" description="Putative exodeoxyribonuclease 8 PDDEXK-like" evidence="1">
    <location>
        <begin position="34"/>
        <end position="230"/>
    </location>
</feature>
<protein>
    <submittedName>
        <fullName evidence="2">Phage-related exonuclease, PD-(D/E)XK superfamily</fullName>
    </submittedName>
</protein>
<accession>A0A2N3QHK4</accession>
<dbReference type="InterPro" id="IPR011604">
    <property type="entry name" value="PDDEXK-like_dom_sf"/>
</dbReference>
<dbReference type="AlphaFoldDB" id="A0A2N3QHK4"/>
<proteinExistence type="predicted"/>
<comment type="caution">
    <text evidence="2">The sequence shown here is derived from an EMBL/GenBank/DDBJ whole genome shotgun (WGS) entry which is preliminary data.</text>
</comment>
<dbReference type="EMBL" id="PCGZ01000005">
    <property type="protein sequence ID" value="PKU90736.1"/>
    <property type="molecule type" value="Genomic_DNA"/>
</dbReference>
<evidence type="ECO:0000259" key="1">
    <source>
        <dbReference type="Pfam" id="PF12684"/>
    </source>
</evidence>
<evidence type="ECO:0000313" key="3">
    <source>
        <dbReference type="Proteomes" id="UP000233730"/>
    </source>
</evidence>
<keyword evidence="2" id="KW-0540">Nuclease</keyword>
<gene>
    <name evidence="2" type="ORF">CQR46_0932</name>
</gene>
<keyword evidence="2" id="KW-0269">Exonuclease</keyword>
<dbReference type="Proteomes" id="UP000233730">
    <property type="component" value="Unassembled WGS sequence"/>
</dbReference>
<reference evidence="2 3" key="1">
    <citation type="submission" date="2017-10" db="EMBL/GenBank/DDBJ databases">
        <title>Bifidobacterium genomics.</title>
        <authorList>
            <person name="Lugli G.A."/>
            <person name="Milani C."/>
            <person name="Mancabelli L."/>
        </authorList>
    </citation>
    <scope>NUCLEOTIDE SEQUENCE [LARGE SCALE GENOMIC DNA]</scope>
    <source>
        <strain evidence="2 3">1524B</strain>
    </source>
</reference>
<dbReference type="GO" id="GO:0004527">
    <property type="term" value="F:exonuclease activity"/>
    <property type="evidence" value="ECO:0007669"/>
    <property type="project" value="UniProtKB-KW"/>
</dbReference>
<keyword evidence="2" id="KW-0378">Hydrolase</keyword>
<dbReference type="InterPro" id="IPR024432">
    <property type="entry name" value="Put_RecE_PDDEXK-like_dom"/>
</dbReference>
<dbReference type="RefSeq" id="WP_101429829.1">
    <property type="nucleotide sequence ID" value="NZ_PCGZ01000005.1"/>
</dbReference>